<protein>
    <submittedName>
        <fullName evidence="2">Cytochrome-c oxidase</fullName>
    </submittedName>
</protein>
<name>A0A0K0DQJ5_ANGCA</name>
<keyword evidence="1" id="KW-1185">Reference proteome</keyword>
<organism evidence="1 2">
    <name type="scientific">Angiostrongylus cantonensis</name>
    <name type="common">Rat lungworm</name>
    <dbReference type="NCBI Taxonomy" id="6313"/>
    <lineage>
        <taxon>Eukaryota</taxon>
        <taxon>Metazoa</taxon>
        <taxon>Ecdysozoa</taxon>
        <taxon>Nematoda</taxon>
        <taxon>Chromadorea</taxon>
        <taxon>Rhabditida</taxon>
        <taxon>Rhabditina</taxon>
        <taxon>Rhabditomorpha</taxon>
        <taxon>Strongyloidea</taxon>
        <taxon>Metastrongylidae</taxon>
        <taxon>Angiostrongylus</taxon>
    </lineage>
</organism>
<evidence type="ECO:0000313" key="1">
    <source>
        <dbReference type="Proteomes" id="UP000035642"/>
    </source>
</evidence>
<dbReference type="AlphaFoldDB" id="A0A0K0DQJ5"/>
<accession>A0A0K0DQJ5</accession>
<sequence>MFSIILVSIPNGIALIDQYLGTFLTLLNLRYTGGVFNSYVRGDRKALMNRNDYRWSIRLTTVSRLGGPHETTKPSVRPKKQ</sequence>
<reference evidence="2" key="2">
    <citation type="submission" date="2017-02" db="UniProtKB">
        <authorList>
            <consortium name="WormBaseParasite"/>
        </authorList>
    </citation>
    <scope>IDENTIFICATION</scope>
</reference>
<dbReference type="Proteomes" id="UP000035642">
    <property type="component" value="Unassembled WGS sequence"/>
</dbReference>
<reference evidence="1" key="1">
    <citation type="submission" date="2012-09" db="EMBL/GenBank/DDBJ databases">
        <authorList>
            <person name="Martin A.A."/>
        </authorList>
    </citation>
    <scope>NUCLEOTIDE SEQUENCE</scope>
</reference>
<proteinExistence type="predicted"/>
<dbReference type="WBParaSite" id="ACAC_0001403401-mRNA-1">
    <property type="protein sequence ID" value="ACAC_0001403401-mRNA-1"/>
    <property type="gene ID" value="ACAC_0001403401"/>
</dbReference>
<evidence type="ECO:0000313" key="2">
    <source>
        <dbReference type="WBParaSite" id="ACAC_0001403401-mRNA-1"/>
    </source>
</evidence>